<keyword evidence="3" id="KW-0786">Thiamine pyrophosphate</keyword>
<dbReference type="FunFam" id="3.40.50.970:FF:000001">
    <property type="entry name" value="Pyruvate dehydrogenase E1 beta subunit"/>
    <property type="match status" value="1"/>
</dbReference>
<feature type="domain" description="Transketolase-like pyrimidine-binding" evidence="5">
    <location>
        <begin position="21"/>
        <end position="195"/>
    </location>
</feature>
<dbReference type="InterPro" id="IPR009014">
    <property type="entry name" value="Transketo_C/PFOR_II"/>
</dbReference>
<keyword evidence="7" id="KW-1185">Reference proteome</keyword>
<keyword evidence="6" id="KW-0670">Pyruvate</keyword>
<evidence type="ECO:0000256" key="2">
    <source>
        <dbReference type="ARBA" id="ARBA00023002"/>
    </source>
</evidence>
<dbReference type="AlphaFoldDB" id="A0A917PBK9"/>
<dbReference type="SUPFAM" id="SSF52922">
    <property type="entry name" value="TK C-terminal domain-like"/>
    <property type="match status" value="1"/>
</dbReference>
<dbReference type="InterPro" id="IPR029061">
    <property type="entry name" value="THDP-binding"/>
</dbReference>
<dbReference type="Gene3D" id="3.40.50.970">
    <property type="match status" value="1"/>
</dbReference>
<comment type="caution">
    <text evidence="6">The sequence shown here is derived from an EMBL/GenBank/DDBJ whole genome shotgun (WGS) entry which is preliminary data.</text>
</comment>
<protein>
    <submittedName>
        <fullName evidence="6">Pyruvate dehydrogenase E1 component subunit beta</fullName>
    </submittedName>
</protein>
<comment type="subunit">
    <text evidence="4">Heterotetramer of two alpha and two beta chains. Directly associated with ODBA in the E1 complex.</text>
</comment>
<dbReference type="SUPFAM" id="SSF52518">
    <property type="entry name" value="Thiamin diphosphate-binding fold (THDP-binding)"/>
    <property type="match status" value="1"/>
</dbReference>
<proteinExistence type="predicted"/>
<dbReference type="EMBL" id="BMOE01000003">
    <property type="protein sequence ID" value="GGJ69537.1"/>
    <property type="molecule type" value="Genomic_DNA"/>
</dbReference>
<dbReference type="Gene3D" id="3.40.50.920">
    <property type="match status" value="1"/>
</dbReference>
<evidence type="ECO:0000256" key="3">
    <source>
        <dbReference type="ARBA" id="ARBA00023052"/>
    </source>
</evidence>
<evidence type="ECO:0000313" key="7">
    <source>
        <dbReference type="Proteomes" id="UP000635726"/>
    </source>
</evidence>
<dbReference type="Pfam" id="PF02780">
    <property type="entry name" value="Transketolase_C"/>
    <property type="match status" value="1"/>
</dbReference>
<dbReference type="PANTHER" id="PTHR43257">
    <property type="entry name" value="PYRUVATE DEHYDROGENASE E1 COMPONENT BETA SUBUNIT"/>
    <property type="match status" value="1"/>
</dbReference>
<gene>
    <name evidence="6" type="ORF">GCM10008939_12400</name>
</gene>
<evidence type="ECO:0000256" key="4">
    <source>
        <dbReference type="ARBA" id="ARBA00065222"/>
    </source>
</evidence>
<organism evidence="6 7">
    <name type="scientific">Deinococcus aquiradiocola</name>
    <dbReference type="NCBI Taxonomy" id="393059"/>
    <lineage>
        <taxon>Bacteria</taxon>
        <taxon>Thermotogati</taxon>
        <taxon>Deinococcota</taxon>
        <taxon>Deinococci</taxon>
        <taxon>Deinococcales</taxon>
        <taxon>Deinococcaceae</taxon>
        <taxon>Deinococcus</taxon>
    </lineage>
</organism>
<dbReference type="PANTHER" id="PTHR43257:SF2">
    <property type="entry name" value="PYRUVATE DEHYDROGENASE E1 COMPONENT SUBUNIT BETA"/>
    <property type="match status" value="1"/>
</dbReference>
<dbReference type="Pfam" id="PF02779">
    <property type="entry name" value="Transket_pyr"/>
    <property type="match status" value="1"/>
</dbReference>
<dbReference type="SMART" id="SM00861">
    <property type="entry name" value="Transket_pyr"/>
    <property type="match status" value="1"/>
</dbReference>
<comment type="cofactor">
    <cofactor evidence="1">
        <name>thiamine diphosphate</name>
        <dbReference type="ChEBI" id="CHEBI:58937"/>
    </cofactor>
</comment>
<evidence type="ECO:0000259" key="5">
    <source>
        <dbReference type="SMART" id="SM00861"/>
    </source>
</evidence>
<reference evidence="6" key="2">
    <citation type="submission" date="2020-09" db="EMBL/GenBank/DDBJ databases">
        <authorList>
            <person name="Sun Q."/>
            <person name="Ohkuma M."/>
        </authorList>
    </citation>
    <scope>NUCLEOTIDE SEQUENCE</scope>
    <source>
        <strain evidence="6">JCM 14371</strain>
    </source>
</reference>
<dbReference type="InterPro" id="IPR033248">
    <property type="entry name" value="Transketolase_C"/>
</dbReference>
<evidence type="ECO:0000313" key="6">
    <source>
        <dbReference type="EMBL" id="GGJ69537.1"/>
    </source>
</evidence>
<evidence type="ECO:0000256" key="1">
    <source>
        <dbReference type="ARBA" id="ARBA00001964"/>
    </source>
</evidence>
<sequence length="342" mass="36638">MTALPHAEERGAQGEQGTRNVTMVQAVQAALRDAMRADERVLLFGEDVGMGGVFRASDGLQAEFGEERVFDTPLSEAGIVGMGIGLALAGMRPVAEIQFAGFLYPALEQMGVQLGRYRQRSQGRYTVPMVIRAPYGGGIHSPELHSESPEGLVAALPGIKVVVPSTPADAYGLLRAAVQDPDPVVMFESIKLYRSVRGDLPGDGETVPIGQARLARRGDDCTVLCYGGMVEVCERAADAAHTAGIRVEVLDLRSLVPLDLDAIALSVTRTGRVVIVHEAARRMGFGAELAAQIAERHHAHLLAPIVRVAGWDAPYPPFTSAEAAYRPDARRVALAIRRVMES</sequence>
<dbReference type="InterPro" id="IPR005475">
    <property type="entry name" value="Transketolase-like_Pyr-bd"/>
</dbReference>
<reference evidence="6" key="1">
    <citation type="journal article" date="2014" name="Int. J. Syst. Evol. Microbiol.">
        <title>Complete genome sequence of Corynebacterium casei LMG S-19264T (=DSM 44701T), isolated from a smear-ripened cheese.</title>
        <authorList>
            <consortium name="US DOE Joint Genome Institute (JGI-PGF)"/>
            <person name="Walter F."/>
            <person name="Albersmeier A."/>
            <person name="Kalinowski J."/>
            <person name="Ruckert C."/>
        </authorList>
    </citation>
    <scope>NUCLEOTIDE SEQUENCE</scope>
    <source>
        <strain evidence="6">JCM 14371</strain>
    </source>
</reference>
<accession>A0A917PBK9</accession>
<dbReference type="Proteomes" id="UP000635726">
    <property type="component" value="Unassembled WGS sequence"/>
</dbReference>
<dbReference type="GO" id="GO:0016491">
    <property type="term" value="F:oxidoreductase activity"/>
    <property type="evidence" value="ECO:0007669"/>
    <property type="project" value="UniProtKB-KW"/>
</dbReference>
<dbReference type="CDD" id="cd07036">
    <property type="entry name" value="TPP_PYR_E1-PDHc-beta_like"/>
    <property type="match status" value="1"/>
</dbReference>
<dbReference type="FunFam" id="3.40.50.920:FF:000001">
    <property type="entry name" value="Pyruvate dehydrogenase E1 beta subunit"/>
    <property type="match status" value="1"/>
</dbReference>
<keyword evidence="2" id="KW-0560">Oxidoreductase</keyword>
<name>A0A917PBK9_9DEIO</name>